<evidence type="ECO:0000259" key="1">
    <source>
        <dbReference type="Pfam" id="PF01872"/>
    </source>
</evidence>
<accession>A0ABT9IJN8</accession>
<proteinExistence type="predicted"/>
<dbReference type="SUPFAM" id="SSF53597">
    <property type="entry name" value="Dihydrofolate reductase-like"/>
    <property type="match status" value="1"/>
</dbReference>
<protein>
    <submittedName>
        <fullName evidence="2">Dihydrofolate reductase family protein</fullName>
    </submittedName>
</protein>
<dbReference type="InterPro" id="IPR050765">
    <property type="entry name" value="Riboflavin_Biosynth_HTPR"/>
</dbReference>
<dbReference type="RefSeq" id="WP_305994841.1">
    <property type="nucleotide sequence ID" value="NZ_JAVALS010000001.1"/>
</dbReference>
<dbReference type="PANTHER" id="PTHR38011:SF11">
    <property type="entry name" value="2,5-DIAMINO-6-RIBOSYLAMINO-4(3H)-PYRIMIDINONE 5'-PHOSPHATE REDUCTASE"/>
    <property type="match status" value="1"/>
</dbReference>
<dbReference type="Gene3D" id="3.40.430.10">
    <property type="entry name" value="Dihydrofolate Reductase, subunit A"/>
    <property type="match status" value="1"/>
</dbReference>
<gene>
    <name evidence="2" type="ORF">Q9R02_01350</name>
</gene>
<keyword evidence="3" id="KW-1185">Reference proteome</keyword>
<feature type="domain" description="Bacterial bifunctional deaminase-reductase C-terminal" evidence="1">
    <location>
        <begin position="93"/>
        <end position="170"/>
    </location>
</feature>
<organism evidence="2 3">
    <name type="scientific">Arthrobacter horti</name>
    <dbReference type="NCBI Taxonomy" id="3068273"/>
    <lineage>
        <taxon>Bacteria</taxon>
        <taxon>Bacillati</taxon>
        <taxon>Actinomycetota</taxon>
        <taxon>Actinomycetes</taxon>
        <taxon>Micrococcales</taxon>
        <taxon>Micrococcaceae</taxon>
        <taxon>Arthrobacter</taxon>
    </lineage>
</organism>
<dbReference type="Pfam" id="PF01872">
    <property type="entry name" value="RibD_C"/>
    <property type="match status" value="1"/>
</dbReference>
<dbReference type="InterPro" id="IPR002734">
    <property type="entry name" value="RibDG_C"/>
</dbReference>
<dbReference type="Proteomes" id="UP001232725">
    <property type="component" value="Unassembled WGS sequence"/>
</dbReference>
<dbReference type="InterPro" id="IPR024072">
    <property type="entry name" value="DHFR-like_dom_sf"/>
</dbReference>
<comment type="caution">
    <text evidence="2">The sequence shown here is derived from an EMBL/GenBank/DDBJ whole genome shotgun (WGS) entry which is preliminary data.</text>
</comment>
<evidence type="ECO:0000313" key="3">
    <source>
        <dbReference type="Proteomes" id="UP001232725"/>
    </source>
</evidence>
<evidence type="ECO:0000313" key="2">
    <source>
        <dbReference type="EMBL" id="MDP5225801.1"/>
    </source>
</evidence>
<name>A0ABT9IJN8_9MICC</name>
<reference evidence="2 3" key="1">
    <citation type="submission" date="2023-08" db="EMBL/GenBank/DDBJ databases">
        <title>Arthrobacter horti sp. nov., isolated from forest soil.</title>
        <authorList>
            <person name="Park M."/>
        </authorList>
    </citation>
    <scope>NUCLEOTIDE SEQUENCE [LARGE SCALE GENOMIC DNA]</scope>
    <source>
        <strain evidence="2 3">YJM1</strain>
    </source>
</reference>
<dbReference type="PANTHER" id="PTHR38011">
    <property type="entry name" value="DIHYDROFOLATE REDUCTASE FAMILY PROTEIN (AFU_ORTHOLOGUE AFUA_8G06820)"/>
    <property type="match status" value="1"/>
</dbReference>
<sequence length="180" mass="19595">MGKFQYFTAVSLDGFIATEDDSLAWLFHEGQDGTPGRYEDFYAGIGCLVMGGTTYEWLLEHFDGPWPYVGTPVWIFTHHELPVFPGADVTLVRGDVQEFVPDFLRDAGAKNVWVMGGGDLAAQFAAAGHLDELILSVLPVTLGTGKRILPLTDGERRWELAECGAVGSVVELRYTAAAPA</sequence>
<dbReference type="EMBL" id="JAVALS010000001">
    <property type="protein sequence ID" value="MDP5225801.1"/>
    <property type="molecule type" value="Genomic_DNA"/>
</dbReference>